<keyword evidence="2" id="KW-1185">Reference proteome</keyword>
<organism evidence="1 2">
    <name type="scientific">Desulforamulus hydrothermalis Lam5 = DSM 18033</name>
    <dbReference type="NCBI Taxonomy" id="1121428"/>
    <lineage>
        <taxon>Bacteria</taxon>
        <taxon>Bacillati</taxon>
        <taxon>Bacillota</taxon>
        <taxon>Clostridia</taxon>
        <taxon>Eubacteriales</taxon>
        <taxon>Peptococcaceae</taxon>
        <taxon>Desulforamulus</taxon>
    </lineage>
</organism>
<accession>K8EE30</accession>
<gene>
    <name evidence="1" type="ORF">DESHY_100002</name>
</gene>
<dbReference type="AlphaFoldDB" id="K8EE30"/>
<dbReference type="EMBL" id="CAOS01000002">
    <property type="protein sequence ID" value="CCO07056.1"/>
    <property type="molecule type" value="Genomic_DNA"/>
</dbReference>
<dbReference type="Proteomes" id="UP000009315">
    <property type="component" value="Unassembled WGS sequence"/>
</dbReference>
<evidence type="ECO:0000313" key="1">
    <source>
        <dbReference type="EMBL" id="CCO07056.1"/>
    </source>
</evidence>
<evidence type="ECO:0000313" key="2">
    <source>
        <dbReference type="Proteomes" id="UP000009315"/>
    </source>
</evidence>
<name>K8EE30_9FIRM</name>
<sequence length="29" mass="3427">MCVILGDGWFVAYDYVTLRFLYFIGTDTF</sequence>
<reference evidence="1 2" key="1">
    <citation type="journal article" date="2013" name="Genome Announc.">
        <title>Genome Sequence of the Sulfate-Reducing Bacterium Desulfotomaculum hydrothermale Lam5(T).</title>
        <authorList>
            <person name="Amin O."/>
            <person name="Fardeau M.L."/>
            <person name="Valette O."/>
            <person name="Hirschler-Rea A."/>
            <person name="Barbe V."/>
            <person name="Medigue C."/>
            <person name="Vacherie B."/>
            <person name="Ollivier B."/>
            <person name="Bertin P.N."/>
            <person name="Dolla A."/>
        </authorList>
    </citation>
    <scope>NUCLEOTIDE SEQUENCE [LARGE SCALE GENOMIC DNA]</scope>
    <source>
        <strain evidence="2">Lam5 / DSM 18033</strain>
    </source>
</reference>
<proteinExistence type="predicted"/>
<protein>
    <submittedName>
        <fullName evidence="1">Uncharacterized protein</fullName>
    </submittedName>
</protein>
<comment type="caution">
    <text evidence="1">The sequence shown here is derived from an EMBL/GenBank/DDBJ whole genome shotgun (WGS) entry which is preliminary data.</text>
</comment>